<evidence type="ECO:0000256" key="2">
    <source>
        <dbReference type="ARBA" id="ARBA00008479"/>
    </source>
</evidence>
<evidence type="ECO:0000256" key="4">
    <source>
        <dbReference type="ARBA" id="ARBA00023242"/>
    </source>
</evidence>
<feature type="compositionally biased region" description="Basic residues" evidence="5">
    <location>
        <begin position="189"/>
        <end position="198"/>
    </location>
</feature>
<name>A0A7S4N9V7_9EUKA</name>
<comment type="similarity">
    <text evidence="2">Belongs to the NOP16 family.</text>
</comment>
<dbReference type="PANTHER" id="PTHR13243:SF1">
    <property type="entry name" value="NUCLEOLAR PROTEIN 16"/>
    <property type="match status" value="1"/>
</dbReference>
<keyword evidence="4" id="KW-0539">Nucleus</keyword>
<organism evidence="6">
    <name type="scientific">Prymnesium polylepis</name>
    <dbReference type="NCBI Taxonomy" id="72548"/>
    <lineage>
        <taxon>Eukaryota</taxon>
        <taxon>Haptista</taxon>
        <taxon>Haptophyta</taxon>
        <taxon>Prymnesiophyceae</taxon>
        <taxon>Prymnesiales</taxon>
        <taxon>Prymnesiaceae</taxon>
        <taxon>Prymnesium</taxon>
    </lineage>
</organism>
<gene>
    <name evidence="6" type="ORF">CPOL0286_LOCUS17846</name>
</gene>
<evidence type="ECO:0000256" key="1">
    <source>
        <dbReference type="ARBA" id="ARBA00004604"/>
    </source>
</evidence>
<evidence type="ECO:0000313" key="6">
    <source>
        <dbReference type="EMBL" id="CAE2273546.1"/>
    </source>
</evidence>
<proteinExistence type="inferred from homology"/>
<dbReference type="PANTHER" id="PTHR13243">
    <property type="entry name" value="HSPC111 PROTEIN-RELATED"/>
    <property type="match status" value="1"/>
</dbReference>
<dbReference type="GO" id="GO:0042273">
    <property type="term" value="P:ribosomal large subunit biogenesis"/>
    <property type="evidence" value="ECO:0007669"/>
    <property type="project" value="TreeGrafter"/>
</dbReference>
<dbReference type="InterPro" id="IPR019002">
    <property type="entry name" value="Ribosome_biogenesis_Nop16"/>
</dbReference>
<protein>
    <recommendedName>
        <fullName evidence="3">Nucleolar protein 16</fullName>
    </recommendedName>
</protein>
<dbReference type="Pfam" id="PF09420">
    <property type="entry name" value="Nop16"/>
    <property type="match status" value="1"/>
</dbReference>
<evidence type="ECO:0000256" key="3">
    <source>
        <dbReference type="ARBA" id="ARBA00015522"/>
    </source>
</evidence>
<sequence>MPSGLTRPKQRRGVVKVRVKPRIVKAGKPQGLQASKVVFDPSQSQFANFKQAGLLADANQIGAQGDRNRVTGFNPRVKGPSAAPQPAHVTHQLELEVPDGEQTIRKVPPGECQMLRKLITKHGDDFAAMARDMRINTHQQTAAHLRKRVAKMKEEDAAEEAALAAAAEAGKRAPRKRGEKKMTRLPNKAFKKRSTNFT</sequence>
<comment type="subcellular location">
    <subcellularLocation>
        <location evidence="1">Nucleus</location>
        <location evidence="1">Nucleolus</location>
    </subcellularLocation>
</comment>
<dbReference type="AlphaFoldDB" id="A0A7S4N9V7"/>
<evidence type="ECO:0000256" key="5">
    <source>
        <dbReference type="SAM" id="MobiDB-lite"/>
    </source>
</evidence>
<feature type="region of interest" description="Disordered" evidence="5">
    <location>
        <begin position="163"/>
        <end position="198"/>
    </location>
</feature>
<dbReference type="EMBL" id="HBKO01039074">
    <property type="protein sequence ID" value="CAE2273546.1"/>
    <property type="molecule type" value="Transcribed_RNA"/>
</dbReference>
<dbReference type="GO" id="GO:0005730">
    <property type="term" value="C:nucleolus"/>
    <property type="evidence" value="ECO:0007669"/>
    <property type="project" value="UniProtKB-SubCell"/>
</dbReference>
<accession>A0A7S4N9V7</accession>
<reference evidence="6" key="1">
    <citation type="submission" date="2021-01" db="EMBL/GenBank/DDBJ databases">
        <authorList>
            <person name="Corre E."/>
            <person name="Pelletier E."/>
            <person name="Niang G."/>
            <person name="Scheremetjew M."/>
            <person name="Finn R."/>
            <person name="Kale V."/>
            <person name="Holt S."/>
            <person name="Cochrane G."/>
            <person name="Meng A."/>
            <person name="Brown T."/>
            <person name="Cohen L."/>
        </authorList>
    </citation>
    <scope>NUCLEOTIDE SEQUENCE</scope>
    <source>
        <strain evidence="6">UIO037</strain>
    </source>
</reference>